<dbReference type="Gene3D" id="2.40.50.140">
    <property type="entry name" value="Nucleic acid-binding proteins"/>
    <property type="match status" value="1"/>
</dbReference>
<dbReference type="NCBIfam" id="TIGR00613">
    <property type="entry name" value="reco"/>
    <property type="match status" value="1"/>
</dbReference>
<dbReference type="HAMAP" id="MF_00201">
    <property type="entry name" value="RecO"/>
    <property type="match status" value="1"/>
</dbReference>
<keyword evidence="4 7" id="KW-0233">DNA recombination</keyword>
<gene>
    <name evidence="7" type="primary">recO</name>
    <name evidence="9" type="ORF">TSYNT_865</name>
</gene>
<evidence type="ECO:0000256" key="2">
    <source>
        <dbReference type="ARBA" id="ARBA00021310"/>
    </source>
</evidence>
<dbReference type="SUPFAM" id="SSF50249">
    <property type="entry name" value="Nucleic acid-binding proteins"/>
    <property type="match status" value="1"/>
</dbReference>
<dbReference type="Pfam" id="PF02565">
    <property type="entry name" value="RecO_C"/>
    <property type="match status" value="1"/>
</dbReference>
<evidence type="ECO:0000259" key="8">
    <source>
        <dbReference type="Pfam" id="PF11967"/>
    </source>
</evidence>
<protein>
    <recommendedName>
        <fullName evidence="2 7">DNA repair protein RecO</fullName>
    </recommendedName>
    <alternativeName>
        <fullName evidence="6 7">Recombination protein O</fullName>
    </alternativeName>
</protein>
<dbReference type="InterPro" id="IPR042242">
    <property type="entry name" value="RecO_C"/>
</dbReference>
<dbReference type="AlphaFoldDB" id="A0A0U9HNT4"/>
<dbReference type="PANTHER" id="PTHR33991:SF1">
    <property type="entry name" value="DNA REPAIR PROTEIN RECO"/>
    <property type="match status" value="1"/>
</dbReference>
<keyword evidence="10" id="KW-1185">Reference proteome</keyword>
<dbReference type="RefSeq" id="WP_059032952.1">
    <property type="nucleotide sequence ID" value="NZ_DF977002.1"/>
</dbReference>
<keyword evidence="5 7" id="KW-0234">DNA repair</keyword>
<comment type="function">
    <text evidence="7">Involved in DNA repair and RecF pathway recombination.</text>
</comment>
<feature type="domain" description="DNA replication/recombination mediator RecO N-terminal" evidence="8">
    <location>
        <begin position="1"/>
        <end position="79"/>
    </location>
</feature>
<dbReference type="Pfam" id="PF11967">
    <property type="entry name" value="RecO_N"/>
    <property type="match status" value="1"/>
</dbReference>
<dbReference type="OrthoDB" id="9797083at2"/>
<dbReference type="GO" id="GO:0006310">
    <property type="term" value="P:DNA recombination"/>
    <property type="evidence" value="ECO:0007669"/>
    <property type="project" value="UniProtKB-UniRule"/>
</dbReference>
<evidence type="ECO:0000256" key="6">
    <source>
        <dbReference type="ARBA" id="ARBA00033409"/>
    </source>
</evidence>
<evidence type="ECO:0000256" key="3">
    <source>
        <dbReference type="ARBA" id="ARBA00022763"/>
    </source>
</evidence>
<evidence type="ECO:0000313" key="9">
    <source>
        <dbReference type="EMBL" id="GAQ25537.1"/>
    </source>
</evidence>
<dbReference type="SUPFAM" id="SSF57863">
    <property type="entry name" value="ArfGap/RecO-like zinc finger"/>
    <property type="match status" value="1"/>
</dbReference>
<comment type="similarity">
    <text evidence="1 7">Belongs to the RecO family.</text>
</comment>
<dbReference type="InterPro" id="IPR012340">
    <property type="entry name" value="NA-bd_OB-fold"/>
</dbReference>
<sequence>MALYRTDAVVLGHRNLGEADKVLTLFSPDKGKIHVVARGVRRPRSPILAGTQLFCYSNFLILENKSLDSVSQCEIKESFFRIRQSLEAVAYGLYFAELLRASTPLEDKNKQLFDFFLKTMYLLQESENPEVLSRIYEIKLLALNGFTPELFRCVNCGKKNFNIIYFSPSMGGILCRDCIEKDKKAVNITTDTLNVMRKMLTKTYEELEDIEIKEYTKQQLQEILELFIEYHIDKKLKTTQFIKDVQSFHS</sequence>
<accession>A0A0U9HNT4</accession>
<dbReference type="Gene3D" id="1.20.1440.120">
    <property type="entry name" value="Recombination protein O, C-terminal domain"/>
    <property type="match status" value="1"/>
</dbReference>
<evidence type="ECO:0000256" key="7">
    <source>
        <dbReference type="HAMAP-Rule" id="MF_00201"/>
    </source>
</evidence>
<reference evidence="9" key="1">
    <citation type="journal article" date="2016" name="Genome Announc.">
        <title>Draft Genome Sequence of the Syntrophic Lactate-Degrading Bacterium Tepidanaerobacter syntrophicus JLT.</title>
        <authorList>
            <person name="Matsuura N."/>
            <person name="Ohashi A."/>
            <person name="Tourlousse D.M."/>
            <person name="Sekiguchi Y."/>
        </authorList>
    </citation>
    <scope>NUCLEOTIDE SEQUENCE [LARGE SCALE GENOMIC DNA]</scope>
    <source>
        <strain evidence="9">JL</strain>
    </source>
</reference>
<dbReference type="GO" id="GO:0043590">
    <property type="term" value="C:bacterial nucleoid"/>
    <property type="evidence" value="ECO:0007669"/>
    <property type="project" value="TreeGrafter"/>
</dbReference>
<proteinExistence type="inferred from homology"/>
<dbReference type="InterPro" id="IPR003717">
    <property type="entry name" value="RecO"/>
</dbReference>
<dbReference type="InterPro" id="IPR037278">
    <property type="entry name" value="ARFGAP/RecO"/>
</dbReference>
<keyword evidence="3 7" id="KW-0227">DNA damage</keyword>
<dbReference type="Proteomes" id="UP000062160">
    <property type="component" value="Unassembled WGS sequence"/>
</dbReference>
<evidence type="ECO:0000256" key="1">
    <source>
        <dbReference type="ARBA" id="ARBA00007452"/>
    </source>
</evidence>
<dbReference type="PANTHER" id="PTHR33991">
    <property type="entry name" value="DNA REPAIR PROTEIN RECO"/>
    <property type="match status" value="1"/>
</dbReference>
<dbReference type="InterPro" id="IPR022572">
    <property type="entry name" value="DNA_rep/recomb_RecO_N"/>
</dbReference>
<organism evidence="9">
    <name type="scientific">Tepidanaerobacter syntrophicus</name>
    <dbReference type="NCBI Taxonomy" id="224999"/>
    <lineage>
        <taxon>Bacteria</taxon>
        <taxon>Bacillati</taxon>
        <taxon>Bacillota</taxon>
        <taxon>Clostridia</taxon>
        <taxon>Thermosediminibacterales</taxon>
        <taxon>Tepidanaerobacteraceae</taxon>
        <taxon>Tepidanaerobacter</taxon>
    </lineage>
</organism>
<dbReference type="STRING" id="224999.GCA_001485475_01567"/>
<name>A0A0U9HNT4_9FIRM</name>
<evidence type="ECO:0000256" key="4">
    <source>
        <dbReference type="ARBA" id="ARBA00023172"/>
    </source>
</evidence>
<evidence type="ECO:0000256" key="5">
    <source>
        <dbReference type="ARBA" id="ARBA00023204"/>
    </source>
</evidence>
<dbReference type="EMBL" id="DF977002">
    <property type="protein sequence ID" value="GAQ25537.1"/>
    <property type="molecule type" value="Genomic_DNA"/>
</dbReference>
<evidence type="ECO:0000313" key="10">
    <source>
        <dbReference type="Proteomes" id="UP000062160"/>
    </source>
</evidence>
<dbReference type="GO" id="GO:0006302">
    <property type="term" value="P:double-strand break repair"/>
    <property type="evidence" value="ECO:0007669"/>
    <property type="project" value="TreeGrafter"/>
</dbReference>